<organism evidence="7 8">
    <name type="scientific">Ramlibacter rhizophilus</name>
    <dbReference type="NCBI Taxonomy" id="1781167"/>
    <lineage>
        <taxon>Bacteria</taxon>
        <taxon>Pseudomonadati</taxon>
        <taxon>Pseudomonadota</taxon>
        <taxon>Betaproteobacteria</taxon>
        <taxon>Burkholderiales</taxon>
        <taxon>Comamonadaceae</taxon>
        <taxon>Ramlibacter</taxon>
    </lineage>
</organism>
<protein>
    <submittedName>
        <fullName evidence="7">Hydroxyacid dehydrogenase</fullName>
    </submittedName>
</protein>
<dbReference type="Pfam" id="PF02826">
    <property type="entry name" value="2-Hacid_dh_C"/>
    <property type="match status" value="1"/>
</dbReference>
<comment type="caution">
    <text evidence="7">The sequence shown here is derived from an EMBL/GenBank/DDBJ whole genome shotgun (WGS) entry which is preliminary data.</text>
</comment>
<sequence>MPAAEFRVVRSDLWISDSFDQRLAREPGVSVSVFPVRHQPAMAWDLLAAAHAYHVSAAKDELPGEWFVTAELIARCPHLLCVSSSGAGYDTVDVPACTVAGIAVVNQAGGNAASVAEHTLGLLLGVSRRMVECDRRMRREVGFTREDVMGHEIRGRTLGLVGLGHVGTRVAALAAAFGMQVIAFDPYLDAAEIARRGAQAVSLMQLLAQADVVSLHCPRDSSTLGMVDAAAFARMKQGAIFITTARGGIHDEAALVQALRSGHLAGAGIDVWDREPPPLDHPLLAMDNVYATFHNAGVTHEARRNVAQIAADQIAAVAVGERPPRLVNPQVWNAYQARRARVLG</sequence>
<dbReference type="GO" id="GO:0051287">
    <property type="term" value="F:NAD binding"/>
    <property type="evidence" value="ECO:0007669"/>
    <property type="project" value="InterPro"/>
</dbReference>
<keyword evidence="8" id="KW-1185">Reference proteome</keyword>
<dbReference type="InterPro" id="IPR050857">
    <property type="entry name" value="D-2-hydroxyacid_DH"/>
</dbReference>
<dbReference type="PROSITE" id="PS00670">
    <property type="entry name" value="D_2_HYDROXYACID_DH_2"/>
    <property type="match status" value="1"/>
</dbReference>
<name>A0A4Z0BKB4_9BURK</name>
<dbReference type="AlphaFoldDB" id="A0A4Z0BKB4"/>
<dbReference type="SUPFAM" id="SSF51735">
    <property type="entry name" value="NAD(P)-binding Rossmann-fold domains"/>
    <property type="match status" value="1"/>
</dbReference>
<dbReference type="RefSeq" id="WP_135285858.1">
    <property type="nucleotide sequence ID" value="NZ_SMLL01000005.1"/>
</dbReference>
<dbReference type="CDD" id="cd12173">
    <property type="entry name" value="PGDH_4"/>
    <property type="match status" value="1"/>
</dbReference>
<evidence type="ECO:0000256" key="4">
    <source>
        <dbReference type="RuleBase" id="RU003719"/>
    </source>
</evidence>
<dbReference type="Pfam" id="PF00389">
    <property type="entry name" value="2-Hacid_dh"/>
    <property type="match status" value="1"/>
</dbReference>
<proteinExistence type="inferred from homology"/>
<reference evidence="7 8" key="1">
    <citation type="submission" date="2019-03" db="EMBL/GenBank/DDBJ databases">
        <title>Ramlibacter rhizophilus CCTCC AB2015357, whole genome shotgun sequence.</title>
        <authorList>
            <person name="Zhang X."/>
            <person name="Feng G."/>
            <person name="Zhu H."/>
        </authorList>
    </citation>
    <scope>NUCLEOTIDE SEQUENCE [LARGE SCALE GENOMIC DNA]</scope>
    <source>
        <strain evidence="7 8">CCTCC AB2015357</strain>
    </source>
</reference>
<dbReference type="InterPro" id="IPR006140">
    <property type="entry name" value="D-isomer_DH_NAD-bd"/>
</dbReference>
<dbReference type="GO" id="GO:0016616">
    <property type="term" value="F:oxidoreductase activity, acting on the CH-OH group of donors, NAD or NADP as acceptor"/>
    <property type="evidence" value="ECO:0007669"/>
    <property type="project" value="InterPro"/>
</dbReference>
<evidence type="ECO:0000256" key="3">
    <source>
        <dbReference type="ARBA" id="ARBA00023027"/>
    </source>
</evidence>
<dbReference type="SUPFAM" id="SSF52283">
    <property type="entry name" value="Formate/glycerate dehydrogenase catalytic domain-like"/>
    <property type="match status" value="1"/>
</dbReference>
<evidence type="ECO:0000256" key="2">
    <source>
        <dbReference type="ARBA" id="ARBA00023002"/>
    </source>
</evidence>
<dbReference type="Proteomes" id="UP000297564">
    <property type="component" value="Unassembled WGS sequence"/>
</dbReference>
<evidence type="ECO:0000256" key="1">
    <source>
        <dbReference type="ARBA" id="ARBA00005854"/>
    </source>
</evidence>
<feature type="domain" description="D-isomer specific 2-hydroxyacid dehydrogenase catalytic" evidence="5">
    <location>
        <begin position="67"/>
        <end position="328"/>
    </location>
</feature>
<dbReference type="EMBL" id="SMLL01000005">
    <property type="protein sequence ID" value="TFY98707.1"/>
    <property type="molecule type" value="Genomic_DNA"/>
</dbReference>
<dbReference type="PANTHER" id="PTHR42789:SF1">
    <property type="entry name" value="D-ISOMER SPECIFIC 2-HYDROXYACID DEHYDROGENASE FAMILY PROTEIN (AFU_ORTHOLOGUE AFUA_6G10090)"/>
    <property type="match status" value="1"/>
</dbReference>
<evidence type="ECO:0000313" key="8">
    <source>
        <dbReference type="Proteomes" id="UP000297564"/>
    </source>
</evidence>
<evidence type="ECO:0000259" key="6">
    <source>
        <dbReference type="Pfam" id="PF02826"/>
    </source>
</evidence>
<feature type="domain" description="D-isomer specific 2-hydroxyacid dehydrogenase NAD-binding" evidence="6">
    <location>
        <begin position="120"/>
        <end position="296"/>
    </location>
</feature>
<evidence type="ECO:0000313" key="7">
    <source>
        <dbReference type="EMBL" id="TFY98707.1"/>
    </source>
</evidence>
<accession>A0A4Z0BKB4</accession>
<keyword evidence="3" id="KW-0520">NAD</keyword>
<dbReference type="FunFam" id="3.40.50.720:FF:000203">
    <property type="entry name" value="D-3-phosphoglycerate dehydrogenase (SerA)"/>
    <property type="match status" value="1"/>
</dbReference>
<keyword evidence="2 4" id="KW-0560">Oxidoreductase</keyword>
<dbReference type="InterPro" id="IPR006139">
    <property type="entry name" value="D-isomer_2_OHA_DH_cat_dom"/>
</dbReference>
<comment type="similarity">
    <text evidence="1 4">Belongs to the D-isomer specific 2-hydroxyacid dehydrogenase family.</text>
</comment>
<dbReference type="InterPro" id="IPR036291">
    <property type="entry name" value="NAD(P)-bd_dom_sf"/>
</dbReference>
<evidence type="ECO:0000259" key="5">
    <source>
        <dbReference type="Pfam" id="PF00389"/>
    </source>
</evidence>
<gene>
    <name evidence="7" type="ORF">EZ242_14405</name>
</gene>
<dbReference type="OrthoDB" id="9805416at2"/>
<dbReference type="PANTHER" id="PTHR42789">
    <property type="entry name" value="D-ISOMER SPECIFIC 2-HYDROXYACID DEHYDROGENASE FAMILY PROTEIN (AFU_ORTHOLOGUE AFUA_6G10090)"/>
    <property type="match status" value="1"/>
</dbReference>
<dbReference type="Gene3D" id="3.40.50.720">
    <property type="entry name" value="NAD(P)-binding Rossmann-like Domain"/>
    <property type="match status" value="2"/>
</dbReference>
<dbReference type="InterPro" id="IPR029753">
    <property type="entry name" value="D-isomer_DH_CS"/>
</dbReference>